<proteinExistence type="predicted"/>
<keyword evidence="8" id="KW-1185">Reference proteome</keyword>
<dbReference type="InterPro" id="IPR000719">
    <property type="entry name" value="Prot_kinase_dom"/>
</dbReference>
<dbReference type="Gene3D" id="1.10.510.10">
    <property type="entry name" value="Transferase(Phosphotransferase) domain 1"/>
    <property type="match status" value="1"/>
</dbReference>
<keyword evidence="1" id="KW-0723">Serine/threonine-protein kinase</keyword>
<gene>
    <name evidence="7" type="ORF">GFSPODELE1_LOCUS2264</name>
</gene>
<dbReference type="Proteomes" id="UP001497453">
    <property type="component" value="Chromosome 10"/>
</dbReference>
<evidence type="ECO:0000256" key="3">
    <source>
        <dbReference type="ARBA" id="ARBA00022741"/>
    </source>
</evidence>
<name>A0ABP1CSM2_9APHY</name>
<organism evidence="7 8">
    <name type="scientific">Somion occarium</name>
    <dbReference type="NCBI Taxonomy" id="3059160"/>
    <lineage>
        <taxon>Eukaryota</taxon>
        <taxon>Fungi</taxon>
        <taxon>Dikarya</taxon>
        <taxon>Basidiomycota</taxon>
        <taxon>Agaricomycotina</taxon>
        <taxon>Agaricomycetes</taxon>
        <taxon>Polyporales</taxon>
        <taxon>Cerrenaceae</taxon>
        <taxon>Somion</taxon>
    </lineage>
</organism>
<dbReference type="Pfam" id="PF00069">
    <property type="entry name" value="Pkinase"/>
    <property type="match status" value="2"/>
</dbReference>
<dbReference type="PROSITE" id="PS50011">
    <property type="entry name" value="PROTEIN_KINASE_DOM"/>
    <property type="match status" value="1"/>
</dbReference>
<evidence type="ECO:0000256" key="2">
    <source>
        <dbReference type="ARBA" id="ARBA00022679"/>
    </source>
</evidence>
<protein>
    <recommendedName>
        <fullName evidence="6">Protein kinase domain-containing protein</fullName>
    </recommendedName>
</protein>
<keyword evidence="3" id="KW-0547">Nucleotide-binding</keyword>
<reference evidence="8" key="1">
    <citation type="submission" date="2024-04" db="EMBL/GenBank/DDBJ databases">
        <authorList>
            <person name="Shaw F."/>
            <person name="Minotto A."/>
        </authorList>
    </citation>
    <scope>NUCLEOTIDE SEQUENCE [LARGE SCALE GENOMIC DNA]</scope>
</reference>
<dbReference type="PANTHER" id="PTHR45646:SF11">
    <property type="entry name" value="SERINE_THREONINE-PROTEIN KINASE DOA"/>
    <property type="match status" value="1"/>
</dbReference>
<keyword evidence="2" id="KW-0808">Transferase</keyword>
<evidence type="ECO:0000256" key="1">
    <source>
        <dbReference type="ARBA" id="ARBA00022527"/>
    </source>
</evidence>
<accession>A0ABP1CSM2</accession>
<evidence type="ECO:0000313" key="7">
    <source>
        <dbReference type="EMBL" id="CAL1698675.1"/>
    </source>
</evidence>
<sequence length="413" mass="48029">MLDKMLSFLRSARRLVRKPLSPRLFPVTGFQVIDKSHLIEEETWDWYKPEEFYNVRIGEVFNTKYQVVGKLGYGAYGTVWLCRDLVEHQHVTLKIGTCEALESELAVLRHLKAIRTNHSGSLLVRQMLDEFQVTSEQGKFQCIVHPPLAITLGSFRRMIPTKSLPVDLLRAVLQHLLSSLDFLHTEARVVHTDIQEKNILLGMNDSTAESDLERFEQEELVSPCPRKIDGDRVIYLSRPLVPRIYPYGRPVLCDFGEARFGDYNNMIDIQPYQYRAPEVILDMAWDEKVDIWNVGVMIWDLFENGNLFRTTGGPEEKQDNIYHLAHMVALLGLPPKDFLARSKTDRPWRWFDEDGNWKGEAEVPNTTLEDAERQLEGEEKALFLAFMRKMLKWRPEERINAKELLDDPWLKSA</sequence>
<evidence type="ECO:0000313" key="8">
    <source>
        <dbReference type="Proteomes" id="UP001497453"/>
    </source>
</evidence>
<keyword evidence="4" id="KW-0418">Kinase</keyword>
<dbReference type="SUPFAM" id="SSF56112">
    <property type="entry name" value="Protein kinase-like (PK-like)"/>
    <property type="match status" value="1"/>
</dbReference>
<evidence type="ECO:0000259" key="6">
    <source>
        <dbReference type="PROSITE" id="PS50011"/>
    </source>
</evidence>
<dbReference type="Gene3D" id="3.30.200.20">
    <property type="entry name" value="Phosphorylase Kinase, domain 1"/>
    <property type="match status" value="1"/>
</dbReference>
<feature type="domain" description="Protein kinase" evidence="6">
    <location>
        <begin position="65"/>
        <end position="410"/>
    </location>
</feature>
<evidence type="ECO:0000256" key="4">
    <source>
        <dbReference type="ARBA" id="ARBA00022777"/>
    </source>
</evidence>
<keyword evidence="5" id="KW-0067">ATP-binding</keyword>
<dbReference type="InterPro" id="IPR051175">
    <property type="entry name" value="CLK_kinases"/>
</dbReference>
<dbReference type="InterPro" id="IPR011009">
    <property type="entry name" value="Kinase-like_dom_sf"/>
</dbReference>
<dbReference type="PANTHER" id="PTHR45646">
    <property type="entry name" value="SERINE/THREONINE-PROTEIN KINASE DOA-RELATED"/>
    <property type="match status" value="1"/>
</dbReference>
<dbReference type="EMBL" id="OZ037953">
    <property type="protein sequence ID" value="CAL1698675.1"/>
    <property type="molecule type" value="Genomic_DNA"/>
</dbReference>
<evidence type="ECO:0000256" key="5">
    <source>
        <dbReference type="ARBA" id="ARBA00022840"/>
    </source>
</evidence>